<dbReference type="Gene3D" id="3.20.20.70">
    <property type="entry name" value="Aldolase class I"/>
    <property type="match status" value="1"/>
</dbReference>
<dbReference type="GO" id="GO:0017150">
    <property type="term" value="F:tRNA dihydrouridine synthase activity"/>
    <property type="evidence" value="ECO:0007669"/>
    <property type="project" value="InterPro"/>
</dbReference>
<dbReference type="PANTHER" id="PTHR11082:SF31">
    <property type="entry name" value="TRNA-DIHYDROURIDINE(20A_20B) SYNTHASE [NAD(P)+]-LIKE"/>
    <property type="match status" value="1"/>
</dbReference>
<dbReference type="Proteomes" id="UP001152799">
    <property type="component" value="Chromosome 8"/>
</dbReference>
<accession>A0A9N9QRN4</accession>
<reference evidence="7" key="1">
    <citation type="submission" date="2022-01" db="EMBL/GenBank/DDBJ databases">
        <authorList>
            <person name="King R."/>
        </authorList>
    </citation>
    <scope>NUCLEOTIDE SEQUENCE</scope>
</reference>
<sequence>MHIITSLSLHNTKTNLEKQISQTSSILESSRPCRINIFFEYHSYPRSPKKKRDAMAQKQSTDILELFNQKPLVKICAPMVRYTKLQFRTLLRQYDCDLVFTPMILADSFCKSPKARNNEFTTNLLDTPLITQFAANNVHDFVGASYLAAPHCDGVDLNCGCPQRWAKDMNLGCELLKTPQKIFQLVRECRNRIAKPFTVSVKTRIQKCDKDNVYLCKELEKCGVSFVTIHARTASNNVGPINEDALKLISESVQIPIIGNGGITNLESCYELQEKTGIKGVMVANGILNNPEIFMGVKVTSMECVQEWLDICYNSTLTLEVFDKTVSTNTTVIPEKPFNLTFQCFHHHLVFMLDKILSRRQRQIFNNLKTFSSTLDFLNENFGLRPQLFARERFLKTMPLKLNYDSRNSVYEELKPEVEEAKVGDFITYDYDKCDGKYFKSYDDIKKLNNSDCDWSNIFIENG</sequence>
<dbReference type="SUPFAM" id="SSF51395">
    <property type="entry name" value="FMN-linked oxidoreductases"/>
    <property type="match status" value="1"/>
</dbReference>
<dbReference type="InterPro" id="IPR035587">
    <property type="entry name" value="DUS-like_FMN-bd"/>
</dbReference>
<evidence type="ECO:0000259" key="6">
    <source>
        <dbReference type="Pfam" id="PF01207"/>
    </source>
</evidence>
<dbReference type="CDD" id="cd02801">
    <property type="entry name" value="DUS_like_FMN"/>
    <property type="match status" value="1"/>
</dbReference>
<gene>
    <name evidence="7" type="ORF">CEUTPL_LOCUS12751</name>
</gene>
<dbReference type="PANTHER" id="PTHR11082">
    <property type="entry name" value="TRNA-DIHYDROURIDINE SYNTHASE"/>
    <property type="match status" value="1"/>
</dbReference>
<protein>
    <recommendedName>
        <fullName evidence="6">DUS-like FMN-binding domain-containing protein</fullName>
    </recommendedName>
</protein>
<keyword evidence="5" id="KW-0560">Oxidoreductase</keyword>
<evidence type="ECO:0000256" key="2">
    <source>
        <dbReference type="ARBA" id="ARBA00022630"/>
    </source>
</evidence>
<evidence type="ECO:0000256" key="5">
    <source>
        <dbReference type="ARBA" id="ARBA00023002"/>
    </source>
</evidence>
<evidence type="ECO:0000313" key="7">
    <source>
        <dbReference type="EMBL" id="CAG9772338.1"/>
    </source>
</evidence>
<comment type="cofactor">
    <cofactor evidence="1">
        <name>FMN</name>
        <dbReference type="ChEBI" id="CHEBI:58210"/>
    </cofactor>
</comment>
<evidence type="ECO:0000256" key="3">
    <source>
        <dbReference type="ARBA" id="ARBA00022643"/>
    </source>
</evidence>
<dbReference type="AlphaFoldDB" id="A0A9N9QRN4"/>
<evidence type="ECO:0000256" key="1">
    <source>
        <dbReference type="ARBA" id="ARBA00001917"/>
    </source>
</evidence>
<keyword evidence="2" id="KW-0285">Flavoprotein</keyword>
<keyword evidence="8" id="KW-1185">Reference proteome</keyword>
<feature type="domain" description="DUS-like FMN-binding" evidence="6">
    <location>
        <begin position="76"/>
        <end position="324"/>
    </location>
</feature>
<dbReference type="InterPro" id="IPR013785">
    <property type="entry name" value="Aldolase_TIM"/>
</dbReference>
<organism evidence="7 8">
    <name type="scientific">Ceutorhynchus assimilis</name>
    <name type="common">cabbage seed weevil</name>
    <dbReference type="NCBI Taxonomy" id="467358"/>
    <lineage>
        <taxon>Eukaryota</taxon>
        <taxon>Metazoa</taxon>
        <taxon>Ecdysozoa</taxon>
        <taxon>Arthropoda</taxon>
        <taxon>Hexapoda</taxon>
        <taxon>Insecta</taxon>
        <taxon>Pterygota</taxon>
        <taxon>Neoptera</taxon>
        <taxon>Endopterygota</taxon>
        <taxon>Coleoptera</taxon>
        <taxon>Polyphaga</taxon>
        <taxon>Cucujiformia</taxon>
        <taxon>Curculionidae</taxon>
        <taxon>Ceutorhynchinae</taxon>
        <taxon>Ceutorhynchus</taxon>
    </lineage>
</organism>
<evidence type="ECO:0000256" key="4">
    <source>
        <dbReference type="ARBA" id="ARBA00022694"/>
    </source>
</evidence>
<dbReference type="PROSITE" id="PS01136">
    <property type="entry name" value="UPF0034"/>
    <property type="match status" value="1"/>
</dbReference>
<proteinExistence type="predicted"/>
<dbReference type="OrthoDB" id="9977870at2759"/>
<name>A0A9N9QRN4_9CUCU</name>
<evidence type="ECO:0000313" key="8">
    <source>
        <dbReference type="Proteomes" id="UP001152799"/>
    </source>
</evidence>
<dbReference type="GO" id="GO:0050660">
    <property type="term" value="F:flavin adenine dinucleotide binding"/>
    <property type="evidence" value="ECO:0007669"/>
    <property type="project" value="InterPro"/>
</dbReference>
<keyword evidence="4" id="KW-0819">tRNA processing</keyword>
<dbReference type="EMBL" id="OU892284">
    <property type="protein sequence ID" value="CAG9772338.1"/>
    <property type="molecule type" value="Genomic_DNA"/>
</dbReference>
<dbReference type="InterPro" id="IPR018517">
    <property type="entry name" value="tRNA_hU_synthase_CS"/>
</dbReference>
<keyword evidence="3" id="KW-0288">FMN</keyword>
<dbReference type="Pfam" id="PF01207">
    <property type="entry name" value="Dus"/>
    <property type="match status" value="1"/>
</dbReference>